<dbReference type="PATRIC" id="fig|540747.5.peg.1079"/>
<dbReference type="Proteomes" id="UP000051401">
    <property type="component" value="Unassembled WGS sequence"/>
</dbReference>
<evidence type="ECO:0008006" key="5">
    <source>
        <dbReference type="Google" id="ProtNLM"/>
    </source>
</evidence>
<dbReference type="AlphaFoldDB" id="A0A0T5P6E2"/>
<feature type="region of interest" description="Disordered" evidence="1">
    <location>
        <begin position="63"/>
        <end position="83"/>
    </location>
</feature>
<feature type="chain" id="PRO_5006664305" description="Secreted protein" evidence="2">
    <location>
        <begin position="26"/>
        <end position="83"/>
    </location>
</feature>
<keyword evidence="4" id="KW-1185">Reference proteome</keyword>
<proteinExistence type="predicted"/>
<dbReference type="EMBL" id="LAXI01000011">
    <property type="protein sequence ID" value="KRS16873.1"/>
    <property type="molecule type" value="Genomic_DNA"/>
</dbReference>
<name>A0A0T5P6E2_9RHOB</name>
<keyword evidence="2" id="KW-0732">Signal</keyword>
<comment type="caution">
    <text evidence="3">The sequence shown here is derived from an EMBL/GenBank/DDBJ whole genome shotgun (WGS) entry which is preliminary data.</text>
</comment>
<evidence type="ECO:0000313" key="3">
    <source>
        <dbReference type="EMBL" id="KRS16873.1"/>
    </source>
</evidence>
<feature type="compositionally biased region" description="Low complexity" evidence="1">
    <location>
        <begin position="63"/>
        <end position="72"/>
    </location>
</feature>
<reference evidence="3 4" key="1">
    <citation type="submission" date="2015-04" db="EMBL/GenBank/DDBJ databases">
        <title>The draft genome sequence of Roseovarius indicus B108T.</title>
        <authorList>
            <person name="Li G."/>
            <person name="Lai Q."/>
            <person name="Shao Z."/>
            <person name="Yan P."/>
        </authorList>
    </citation>
    <scope>NUCLEOTIDE SEQUENCE [LARGE SCALE GENOMIC DNA]</scope>
    <source>
        <strain evidence="3 4">B108</strain>
    </source>
</reference>
<organism evidence="3 4">
    <name type="scientific">Roseovarius indicus</name>
    <dbReference type="NCBI Taxonomy" id="540747"/>
    <lineage>
        <taxon>Bacteria</taxon>
        <taxon>Pseudomonadati</taxon>
        <taxon>Pseudomonadota</taxon>
        <taxon>Alphaproteobacteria</taxon>
        <taxon>Rhodobacterales</taxon>
        <taxon>Roseobacteraceae</taxon>
        <taxon>Roseovarius</taxon>
    </lineage>
</organism>
<feature type="signal peptide" evidence="2">
    <location>
        <begin position="1"/>
        <end position="25"/>
    </location>
</feature>
<gene>
    <name evidence="3" type="ORF">XM52_16770</name>
</gene>
<evidence type="ECO:0000256" key="1">
    <source>
        <dbReference type="SAM" id="MobiDB-lite"/>
    </source>
</evidence>
<sequence length="83" mass="7946">MAMTKFMTLIAGAALAGATAMPAFANDPFVSTQDGEDNTINSEAAIAGGAAAAATAVIVLNDDSSSSSSSSSNAGAVFSLGAN</sequence>
<dbReference type="STRING" id="540747.SAMN04488031_102210"/>
<accession>A0A0T5P6E2</accession>
<evidence type="ECO:0000313" key="4">
    <source>
        <dbReference type="Proteomes" id="UP000051401"/>
    </source>
</evidence>
<evidence type="ECO:0000256" key="2">
    <source>
        <dbReference type="SAM" id="SignalP"/>
    </source>
</evidence>
<protein>
    <recommendedName>
        <fullName evidence="5">Secreted protein</fullName>
    </recommendedName>
</protein>